<evidence type="ECO:0000256" key="3">
    <source>
        <dbReference type="ARBA" id="ARBA00020902"/>
    </source>
</evidence>
<dbReference type="RefSeq" id="WP_121922800.1">
    <property type="nucleotide sequence ID" value="NZ_REFO01000011.1"/>
</dbReference>
<name>A0A3M0BJY6_9AQUI</name>
<dbReference type="PANTHER" id="PTHR30372">
    <property type="entry name" value="LIPID-A-DISACCHARIDE SYNTHASE"/>
    <property type="match status" value="1"/>
</dbReference>
<dbReference type="EMBL" id="REFO01000011">
    <property type="protein sequence ID" value="RMA97006.1"/>
    <property type="molecule type" value="Genomic_DNA"/>
</dbReference>
<evidence type="ECO:0000256" key="6">
    <source>
        <dbReference type="ARBA" id="ARBA00022676"/>
    </source>
</evidence>
<evidence type="ECO:0000256" key="2">
    <source>
        <dbReference type="ARBA" id="ARBA00012687"/>
    </source>
</evidence>
<evidence type="ECO:0000256" key="4">
    <source>
        <dbReference type="ARBA" id="ARBA00022516"/>
    </source>
</evidence>
<keyword evidence="4 10" id="KW-0444">Lipid biosynthesis</keyword>
<dbReference type="GO" id="GO:0005543">
    <property type="term" value="F:phospholipid binding"/>
    <property type="evidence" value="ECO:0007669"/>
    <property type="project" value="TreeGrafter"/>
</dbReference>
<keyword evidence="12" id="KW-1185">Reference proteome</keyword>
<dbReference type="Pfam" id="PF02684">
    <property type="entry name" value="LpxB"/>
    <property type="match status" value="1"/>
</dbReference>
<evidence type="ECO:0000256" key="5">
    <source>
        <dbReference type="ARBA" id="ARBA00022556"/>
    </source>
</evidence>
<comment type="catalytic activity">
    <reaction evidence="9 10">
        <text>a lipid X + a UDP-2-N,3-O-bis[(3R)-3-hydroxyacyl]-alpha-D-glucosamine = a lipid A disaccharide + UDP + H(+)</text>
        <dbReference type="Rhea" id="RHEA:67828"/>
        <dbReference type="ChEBI" id="CHEBI:15378"/>
        <dbReference type="ChEBI" id="CHEBI:58223"/>
        <dbReference type="ChEBI" id="CHEBI:137748"/>
        <dbReference type="ChEBI" id="CHEBI:176338"/>
        <dbReference type="ChEBI" id="CHEBI:176343"/>
        <dbReference type="EC" id="2.4.1.182"/>
    </reaction>
</comment>
<evidence type="ECO:0000313" key="11">
    <source>
        <dbReference type="EMBL" id="RMA97006.1"/>
    </source>
</evidence>
<dbReference type="NCBIfam" id="TIGR00215">
    <property type="entry name" value="lpxB"/>
    <property type="match status" value="1"/>
</dbReference>
<dbReference type="GO" id="GO:0009245">
    <property type="term" value="P:lipid A biosynthetic process"/>
    <property type="evidence" value="ECO:0007669"/>
    <property type="project" value="UniProtKB-UniRule"/>
</dbReference>
<dbReference type="UniPathway" id="UPA00973"/>
<keyword evidence="7 10" id="KW-0808">Transferase</keyword>
<sequence>MKKKAFISVGEISGDNYASELVKRLPEFEWIGITGPKMEKAGVKSIENINNISVVGLTEALTKYTKIKETFKKVVNQLDNIDLLVVVDFPGFNLKLLEEAKKRNIKTVYFIAPQVWAWGKKRIPKIAKNTDLLISIFPFEEGLYKPYINKNFKFAYVGHPLLDIIKTTETEESFKYKLNIPKEYKIFGLLAGSRESEVKALLPTLLETAKLLHKVYPNLYFVIPATENQEERVKNLVEEYKDLPVKVITRKNFLYSSYEVMEKAIFSLIASGTATLEASLFGKPFALVYKVSPITFAIGKRLVNINYLGLPNIIAGKEIIKEFLQEECNPINLANYTIEILSDKNKYNKIKKDLKSVKTKLGEKGALDKTAKLIKNLAMEG</sequence>
<gene>
    <name evidence="10" type="primary">lpxB</name>
    <name evidence="11" type="ORF">CLV39_0658</name>
</gene>
<comment type="pathway">
    <text evidence="10">Bacterial outer membrane biogenesis; LPS lipid A biosynthesis.</text>
</comment>
<evidence type="ECO:0000256" key="7">
    <source>
        <dbReference type="ARBA" id="ARBA00022679"/>
    </source>
</evidence>
<evidence type="ECO:0000256" key="9">
    <source>
        <dbReference type="ARBA" id="ARBA00048975"/>
    </source>
</evidence>
<dbReference type="InterPro" id="IPR003835">
    <property type="entry name" value="Glyco_trans_19"/>
</dbReference>
<evidence type="ECO:0000256" key="8">
    <source>
        <dbReference type="ARBA" id="ARBA00023098"/>
    </source>
</evidence>
<comment type="similarity">
    <text evidence="10">Belongs to the LpxB family.</text>
</comment>
<accession>A0A3M0BJY6</accession>
<dbReference type="GO" id="GO:0008915">
    <property type="term" value="F:lipid-A-disaccharide synthase activity"/>
    <property type="evidence" value="ECO:0007669"/>
    <property type="project" value="UniProtKB-UniRule"/>
</dbReference>
<dbReference type="EC" id="2.4.1.182" evidence="2 10"/>
<dbReference type="OrthoDB" id="9801642at2"/>
<proteinExistence type="inferred from homology"/>
<dbReference type="AlphaFoldDB" id="A0A3M0BJY6"/>
<keyword evidence="5 10" id="KW-0441">Lipid A biosynthesis</keyword>
<dbReference type="Gene3D" id="3.40.50.2000">
    <property type="entry name" value="Glycogen Phosphorylase B"/>
    <property type="match status" value="1"/>
</dbReference>
<keyword evidence="8 10" id="KW-0443">Lipid metabolism</keyword>
<organism evidence="11 12">
    <name type="scientific">Hydrogenothermus marinus</name>
    <dbReference type="NCBI Taxonomy" id="133270"/>
    <lineage>
        <taxon>Bacteria</taxon>
        <taxon>Pseudomonadati</taxon>
        <taxon>Aquificota</taxon>
        <taxon>Aquificia</taxon>
        <taxon>Aquificales</taxon>
        <taxon>Hydrogenothermaceae</taxon>
        <taxon>Hydrogenothermus</taxon>
    </lineage>
</organism>
<evidence type="ECO:0000313" key="12">
    <source>
        <dbReference type="Proteomes" id="UP000280842"/>
    </source>
</evidence>
<dbReference type="Proteomes" id="UP000280842">
    <property type="component" value="Unassembled WGS sequence"/>
</dbReference>
<evidence type="ECO:0000256" key="1">
    <source>
        <dbReference type="ARBA" id="ARBA00002056"/>
    </source>
</evidence>
<dbReference type="GO" id="GO:0016020">
    <property type="term" value="C:membrane"/>
    <property type="evidence" value="ECO:0007669"/>
    <property type="project" value="GOC"/>
</dbReference>
<protein>
    <recommendedName>
        <fullName evidence="3 10">Lipid-A-disaccharide synthase</fullName>
        <ecNumber evidence="2 10">2.4.1.182</ecNumber>
    </recommendedName>
</protein>
<evidence type="ECO:0000256" key="10">
    <source>
        <dbReference type="HAMAP-Rule" id="MF_00392"/>
    </source>
</evidence>
<dbReference type="SUPFAM" id="SSF53756">
    <property type="entry name" value="UDP-Glycosyltransferase/glycogen phosphorylase"/>
    <property type="match status" value="1"/>
</dbReference>
<comment type="function">
    <text evidence="1 10">Condensation of UDP-2,3-diacylglucosamine and 2,3-diacylglucosamine-1-phosphate to form lipid A disaccharide, a precursor of lipid A, a phosphorylated glycolipid that anchors the lipopolysaccharide to the outer membrane of the cell.</text>
</comment>
<keyword evidence="6 10" id="KW-0328">Glycosyltransferase</keyword>
<comment type="caution">
    <text evidence="11">The sequence shown here is derived from an EMBL/GenBank/DDBJ whole genome shotgun (WGS) entry which is preliminary data.</text>
</comment>
<dbReference type="PANTHER" id="PTHR30372:SF4">
    <property type="entry name" value="LIPID-A-DISACCHARIDE SYNTHASE, MITOCHONDRIAL-RELATED"/>
    <property type="match status" value="1"/>
</dbReference>
<reference evidence="11 12" key="1">
    <citation type="submission" date="2018-10" db="EMBL/GenBank/DDBJ databases">
        <title>Genomic Encyclopedia of Archaeal and Bacterial Type Strains, Phase II (KMG-II): from individual species to whole genera.</title>
        <authorList>
            <person name="Goeker M."/>
        </authorList>
    </citation>
    <scope>NUCLEOTIDE SEQUENCE [LARGE SCALE GENOMIC DNA]</scope>
    <source>
        <strain evidence="11 12">VM1</strain>
    </source>
</reference>
<dbReference type="HAMAP" id="MF_00392">
    <property type="entry name" value="LpxB"/>
    <property type="match status" value="1"/>
</dbReference>